<evidence type="ECO:0000256" key="5">
    <source>
        <dbReference type="ARBA" id="ARBA00023002"/>
    </source>
</evidence>
<feature type="binding site" evidence="8">
    <location>
        <position position="334"/>
    </location>
    <ligand>
        <name>FAD</name>
        <dbReference type="ChEBI" id="CHEBI:57692"/>
    </ligand>
</feature>
<keyword evidence="5 10" id="KW-0560">Oxidoreductase</keyword>
<dbReference type="AlphaFoldDB" id="A0A2W1JND3"/>
<feature type="binding site" evidence="8">
    <location>
        <position position="142"/>
    </location>
    <ligand>
        <name>FAD</name>
        <dbReference type="ChEBI" id="CHEBI:57692"/>
    </ligand>
</feature>
<dbReference type="SUPFAM" id="SSF55424">
    <property type="entry name" value="FAD/NAD-linked reductases, dimerisation (C-terminal) domain"/>
    <property type="match status" value="1"/>
</dbReference>
<keyword evidence="3 8" id="KW-0274">FAD</keyword>
<dbReference type="PRINTS" id="PR00368">
    <property type="entry name" value="FADPNR"/>
</dbReference>
<evidence type="ECO:0000256" key="10">
    <source>
        <dbReference type="RuleBase" id="RU003691"/>
    </source>
</evidence>
<evidence type="ECO:0000256" key="6">
    <source>
        <dbReference type="ARBA" id="ARBA00023157"/>
    </source>
</evidence>
<dbReference type="GO" id="GO:0003955">
    <property type="term" value="F:NAD(P)H dehydrogenase (quinone) activity"/>
    <property type="evidence" value="ECO:0007669"/>
    <property type="project" value="TreeGrafter"/>
</dbReference>
<accession>A0A2W1JND3</accession>
<keyword evidence="4" id="KW-0521">NADP</keyword>
<evidence type="ECO:0000313" key="14">
    <source>
        <dbReference type="Proteomes" id="UP000248857"/>
    </source>
</evidence>
<dbReference type="SUPFAM" id="SSF51905">
    <property type="entry name" value="FAD/NAD(P)-binding domain"/>
    <property type="match status" value="1"/>
</dbReference>
<dbReference type="Pfam" id="PF07992">
    <property type="entry name" value="Pyr_redox_2"/>
    <property type="match status" value="1"/>
</dbReference>
<dbReference type="InterPro" id="IPR004099">
    <property type="entry name" value="Pyr_nucl-diS_OxRdtase_dimer"/>
</dbReference>
<organism evidence="13 14">
    <name type="scientific">Acaryochloris thomasi RCC1774</name>
    <dbReference type="NCBI Taxonomy" id="1764569"/>
    <lineage>
        <taxon>Bacteria</taxon>
        <taxon>Bacillati</taxon>
        <taxon>Cyanobacteriota</taxon>
        <taxon>Cyanophyceae</taxon>
        <taxon>Acaryochloridales</taxon>
        <taxon>Acaryochloridaceae</taxon>
        <taxon>Acaryochloris</taxon>
        <taxon>Acaryochloris thomasi</taxon>
    </lineage>
</organism>
<feature type="disulfide bond" description="Redox-active" evidence="9">
    <location>
        <begin position="68"/>
        <end position="73"/>
    </location>
</feature>
<dbReference type="PIRSF" id="PIRSF000350">
    <property type="entry name" value="Mercury_reductase_MerA"/>
    <property type="match status" value="1"/>
</dbReference>
<evidence type="ECO:0000256" key="1">
    <source>
        <dbReference type="ARBA" id="ARBA00007532"/>
    </source>
</evidence>
<evidence type="ECO:0000256" key="8">
    <source>
        <dbReference type="PIRSR" id="PIRSR000350-3"/>
    </source>
</evidence>
<evidence type="ECO:0000256" key="2">
    <source>
        <dbReference type="ARBA" id="ARBA00022630"/>
    </source>
</evidence>
<dbReference type="EC" id="1.16.1.1" evidence="13"/>
<dbReference type="InterPro" id="IPR012999">
    <property type="entry name" value="Pyr_OxRdtase_I_AS"/>
</dbReference>
<reference evidence="13 14" key="1">
    <citation type="journal article" date="2018" name="Sci. Rep.">
        <title>A novel species of the marine cyanobacterium Acaryochloris with a unique pigment content and lifestyle.</title>
        <authorList>
            <person name="Partensky F."/>
            <person name="Six C."/>
            <person name="Ratin M."/>
            <person name="Garczarek L."/>
            <person name="Vaulot D."/>
            <person name="Probert I."/>
            <person name="Calteau A."/>
            <person name="Gourvil P."/>
            <person name="Marie D."/>
            <person name="Grebert T."/>
            <person name="Bouchier C."/>
            <person name="Le Panse S."/>
            <person name="Gachenot M."/>
            <person name="Rodriguez F."/>
            <person name="Garrido J.L."/>
        </authorList>
    </citation>
    <scope>NUCLEOTIDE SEQUENCE [LARGE SCALE GENOMIC DNA]</scope>
    <source>
        <strain evidence="13 14">RCC1774</strain>
    </source>
</reference>
<evidence type="ECO:0000313" key="13">
    <source>
        <dbReference type="EMBL" id="PZD72955.1"/>
    </source>
</evidence>
<dbReference type="PANTHER" id="PTHR43014:SF2">
    <property type="entry name" value="MERCURIC REDUCTASE"/>
    <property type="match status" value="1"/>
</dbReference>
<feature type="domain" description="FAD/NAD(P)-binding" evidence="12">
    <location>
        <begin position="29"/>
        <end position="347"/>
    </location>
</feature>
<dbReference type="Gene3D" id="3.30.390.30">
    <property type="match status" value="1"/>
</dbReference>
<evidence type="ECO:0000256" key="3">
    <source>
        <dbReference type="ARBA" id="ARBA00022827"/>
    </source>
</evidence>
<dbReference type="Proteomes" id="UP000248857">
    <property type="component" value="Unassembled WGS sequence"/>
</dbReference>
<gene>
    <name evidence="13" type="primary">merA_1</name>
    <name evidence="13" type="ORF">C1752_02725</name>
</gene>
<keyword evidence="2 10" id="KW-0285">Flavoprotein</keyword>
<comment type="cofactor">
    <cofactor evidence="8">
        <name>FAD</name>
        <dbReference type="ChEBI" id="CHEBI:57692"/>
    </cofactor>
    <text evidence="8">Binds 1 FAD per subunit.</text>
</comment>
<keyword evidence="8" id="KW-0547">Nucleotide-binding</keyword>
<name>A0A2W1JND3_9CYAN</name>
<dbReference type="PANTHER" id="PTHR43014">
    <property type="entry name" value="MERCURIC REDUCTASE"/>
    <property type="match status" value="1"/>
</dbReference>
<dbReference type="PROSITE" id="PS00076">
    <property type="entry name" value="PYRIDINE_REDOX_1"/>
    <property type="match status" value="1"/>
</dbReference>
<dbReference type="FunFam" id="3.30.390.30:FF:000001">
    <property type="entry name" value="Dihydrolipoyl dehydrogenase"/>
    <property type="match status" value="1"/>
</dbReference>
<evidence type="ECO:0000256" key="9">
    <source>
        <dbReference type="PIRSR" id="PIRSR000350-4"/>
    </source>
</evidence>
<dbReference type="GO" id="GO:0050660">
    <property type="term" value="F:flavin adenine dinucleotide binding"/>
    <property type="evidence" value="ECO:0007669"/>
    <property type="project" value="TreeGrafter"/>
</dbReference>
<protein>
    <submittedName>
        <fullName evidence="13">Mercuric reductase</fullName>
        <ecNumber evidence="13">1.16.1.1</ecNumber>
    </submittedName>
</protein>
<dbReference type="InterPro" id="IPR023753">
    <property type="entry name" value="FAD/NAD-binding_dom"/>
</dbReference>
<sequence>MPPMDVYNQKLIANVHPSDWVNPTPVECYDLVVIGSGTAGLVTAKGAAGLGVGLKVALIEKHLMGGDCLNVGCVPSKCLIRSARAAADIRGSRPYGIVPPDQVTVDFPAVMERMRKVRAQISPVDSAAGAAKAGVDMFLGEGTFTGPNTVSVAGQTLRFKKAVICTGARAVKPKIEGIEAVGYLTNETVFSLTESPQRLAVIGGGPIGCELAQAFHHLGSKVVLFHRGSHILNKEDADAAEIVQKQFIEDGIQLVLSSQLKRVVQTAAGKEIFFESGGHEQSIIVDEILAGAGRAPNVQGLNLEAVGVEYDARHGVVVNDNLQTTNPKIYAAGDICMNWKFTHAADAAARIVLKNTLFSPFGIGKYKLSDLVMPWVTFTDPEIAHVGLYEHEAQDQGMDIHTIKILFDDVDRALADGEEDGFVKIHLKKGSDQVLGATIVARHAGEMISEITTAMVNKVGLGSMASVIHPYPTQADAIKRAADGYRRTLLTPLSIKFLGILTKLS</sequence>
<keyword evidence="7 10" id="KW-0676">Redox-active center</keyword>
<dbReference type="NCBIfam" id="NF004991">
    <property type="entry name" value="PRK06370.1-3"/>
    <property type="match status" value="1"/>
</dbReference>
<keyword evidence="8" id="KW-0520">NAD</keyword>
<evidence type="ECO:0000259" key="12">
    <source>
        <dbReference type="Pfam" id="PF07992"/>
    </source>
</evidence>
<dbReference type="InterPro" id="IPR016156">
    <property type="entry name" value="FAD/NAD-linked_Rdtase_dimer_sf"/>
</dbReference>
<dbReference type="PRINTS" id="PR00411">
    <property type="entry name" value="PNDRDTASEI"/>
</dbReference>
<dbReference type="InterPro" id="IPR001100">
    <property type="entry name" value="Pyr_nuc-diS_OxRdtase"/>
</dbReference>
<evidence type="ECO:0000259" key="11">
    <source>
        <dbReference type="Pfam" id="PF02852"/>
    </source>
</evidence>
<keyword evidence="6" id="KW-1015">Disulfide bond</keyword>
<feature type="binding site" evidence="8">
    <location>
        <position position="293"/>
    </location>
    <ligand>
        <name>NAD(+)</name>
        <dbReference type="ChEBI" id="CHEBI:57540"/>
    </ligand>
</feature>
<comment type="caution">
    <text evidence="13">The sequence shown here is derived from an EMBL/GenBank/DDBJ whole genome shotgun (WGS) entry which is preliminary data.</text>
</comment>
<dbReference type="InterPro" id="IPR036188">
    <property type="entry name" value="FAD/NAD-bd_sf"/>
</dbReference>
<evidence type="ECO:0000256" key="4">
    <source>
        <dbReference type="ARBA" id="ARBA00022857"/>
    </source>
</evidence>
<proteinExistence type="inferred from homology"/>
<dbReference type="FunFam" id="3.50.50.60:FF:000379">
    <property type="entry name" value="Mercuric reductase"/>
    <property type="match status" value="1"/>
</dbReference>
<comment type="similarity">
    <text evidence="1 10">Belongs to the class-I pyridine nucleotide-disulfide oxidoreductase family.</text>
</comment>
<feature type="binding site" evidence="8">
    <location>
        <begin position="203"/>
        <end position="210"/>
    </location>
    <ligand>
        <name>NAD(+)</name>
        <dbReference type="ChEBI" id="CHEBI:57540"/>
    </ligand>
</feature>
<feature type="domain" description="Pyridine nucleotide-disulphide oxidoreductase dimerisation" evidence="11">
    <location>
        <begin position="373"/>
        <end position="481"/>
    </location>
</feature>
<dbReference type="Pfam" id="PF02852">
    <property type="entry name" value="Pyr_redox_dim"/>
    <property type="match status" value="1"/>
</dbReference>
<dbReference type="GO" id="GO:0016152">
    <property type="term" value="F:mercury (II) reductase (NADP+) activity"/>
    <property type="evidence" value="ECO:0007669"/>
    <property type="project" value="UniProtKB-EC"/>
</dbReference>
<dbReference type="GO" id="GO:0016668">
    <property type="term" value="F:oxidoreductase activity, acting on a sulfur group of donors, NAD(P) as acceptor"/>
    <property type="evidence" value="ECO:0007669"/>
    <property type="project" value="InterPro"/>
</dbReference>
<evidence type="ECO:0000256" key="7">
    <source>
        <dbReference type="ARBA" id="ARBA00023284"/>
    </source>
</evidence>
<dbReference type="EMBL" id="PQWO01000007">
    <property type="protein sequence ID" value="PZD72955.1"/>
    <property type="molecule type" value="Genomic_DNA"/>
</dbReference>
<dbReference type="Gene3D" id="3.50.50.60">
    <property type="entry name" value="FAD/NAD(P)-binding domain"/>
    <property type="match status" value="2"/>
</dbReference>
<keyword evidence="14" id="KW-1185">Reference proteome</keyword>
<feature type="binding site" evidence="8">
    <location>
        <position position="77"/>
    </location>
    <ligand>
        <name>FAD</name>
        <dbReference type="ChEBI" id="CHEBI:57692"/>
    </ligand>
</feature>